<proteinExistence type="predicted"/>
<organism evidence="1 2">
    <name type="scientific">Geobacillus thermoleovorans CCB_US3_UF5</name>
    <dbReference type="NCBI Taxonomy" id="1111068"/>
    <lineage>
        <taxon>Bacteria</taxon>
        <taxon>Bacillati</taxon>
        <taxon>Bacillota</taxon>
        <taxon>Bacilli</taxon>
        <taxon>Bacillales</taxon>
        <taxon>Anoxybacillaceae</taxon>
        <taxon>Geobacillus</taxon>
        <taxon>Geobacillus thermoleovorans group</taxon>
    </lineage>
</organism>
<reference evidence="1 2" key="1">
    <citation type="submission" date="2011-11" db="EMBL/GenBank/DDBJ databases">
        <title>Complete genome sequence of thermophilic Geobacillus thermoleovorans CCB_US3_UF5.</title>
        <authorList>
            <person name="Muhd Sakaff M.K.L."/>
            <person name="Abdul Rahman A.Y."/>
            <person name="Saito J.A."/>
            <person name="Hou S."/>
            <person name="Alam M."/>
        </authorList>
    </citation>
    <scope>NUCLEOTIDE SEQUENCE [LARGE SCALE GENOMIC DNA]</scope>
    <source>
        <strain evidence="1 2">CCB_US3_UF5</strain>
    </source>
</reference>
<name>A0ABM5MM95_GEOTH</name>
<dbReference type="EMBL" id="CP003125">
    <property type="protein sequence ID" value="AEV20815.1"/>
    <property type="molecule type" value="Genomic_DNA"/>
</dbReference>
<evidence type="ECO:0000313" key="1">
    <source>
        <dbReference type="EMBL" id="AEV20815.1"/>
    </source>
</evidence>
<evidence type="ECO:0000313" key="2">
    <source>
        <dbReference type="Proteomes" id="UP000005636"/>
    </source>
</evidence>
<protein>
    <submittedName>
        <fullName evidence="1">Uncharacterized protein</fullName>
    </submittedName>
</protein>
<keyword evidence="2" id="KW-1185">Reference proteome</keyword>
<dbReference type="Proteomes" id="UP000005636">
    <property type="component" value="Chromosome"/>
</dbReference>
<sequence length="78" mass="9258">MGLAKLVEPFSFPEKFVAISLGMLSKRMIARLHGSWRILAGVMFRRIHFFRRPICREKDGQTTSLFHLERPFHLHFLF</sequence>
<accession>A0ABM5MM95</accession>
<gene>
    <name evidence="1" type="ORF">GTCCBUS3UF5_35140</name>
</gene>